<evidence type="ECO:0000313" key="13">
    <source>
        <dbReference type="Proteomes" id="UP000633814"/>
    </source>
</evidence>
<evidence type="ECO:0000256" key="10">
    <source>
        <dbReference type="ARBA" id="ARBA00030775"/>
    </source>
</evidence>
<dbReference type="SUPFAM" id="SSF54523">
    <property type="entry name" value="Pili subunits"/>
    <property type="match status" value="1"/>
</dbReference>
<evidence type="ECO:0000256" key="7">
    <source>
        <dbReference type="ARBA" id="ARBA00022989"/>
    </source>
</evidence>
<evidence type="ECO:0000313" key="12">
    <source>
        <dbReference type="EMBL" id="MCB5227098.1"/>
    </source>
</evidence>
<comment type="caution">
    <text evidence="12">The sequence shown here is derived from an EMBL/GenBank/DDBJ whole genome shotgun (WGS) entry which is preliminary data.</text>
</comment>
<dbReference type="Pfam" id="PF12019">
    <property type="entry name" value="GspH"/>
    <property type="match status" value="1"/>
</dbReference>
<feature type="domain" description="General secretion pathway GspH" evidence="11">
    <location>
        <begin position="43"/>
        <end position="152"/>
    </location>
</feature>
<keyword evidence="4" id="KW-0488">Methylation</keyword>
<evidence type="ECO:0000256" key="2">
    <source>
        <dbReference type="ARBA" id="ARBA00021549"/>
    </source>
</evidence>
<dbReference type="InterPro" id="IPR045584">
    <property type="entry name" value="Pilin-like"/>
</dbReference>
<keyword evidence="13" id="KW-1185">Reference proteome</keyword>
<evidence type="ECO:0000256" key="5">
    <source>
        <dbReference type="ARBA" id="ARBA00022519"/>
    </source>
</evidence>
<dbReference type="InterPro" id="IPR022346">
    <property type="entry name" value="T2SS_GspH"/>
</dbReference>
<evidence type="ECO:0000256" key="9">
    <source>
        <dbReference type="ARBA" id="ARBA00025772"/>
    </source>
</evidence>
<reference evidence="12 13" key="1">
    <citation type="submission" date="2021-10" db="EMBL/GenBank/DDBJ databases">
        <title>Alishewanella koreense sp. nov. isolated from seawater of southwestern coast in South Korea and the proposal for the reclassification of Rheinheimera perlucida and Rheinheimera tuosuensis as Arsukibacterium perlucida and Arsukibacterium tuosuensis.</title>
        <authorList>
            <person name="Kim K.H."/>
            <person name="Ruan W."/>
            <person name="Kim K.R."/>
            <person name="Baek J.H."/>
            <person name="Jeon C.O."/>
        </authorList>
    </citation>
    <scope>NUCLEOTIDE SEQUENCE [LARGE SCALE GENOMIC DNA]</scope>
    <source>
        <strain evidence="12 13">16-MA</strain>
    </source>
</reference>
<evidence type="ECO:0000259" key="11">
    <source>
        <dbReference type="Pfam" id="PF12019"/>
    </source>
</evidence>
<organism evidence="12 13">
    <name type="scientific">Alishewanella maricola</name>
    <dbReference type="NCBI Taxonomy" id="2795740"/>
    <lineage>
        <taxon>Bacteria</taxon>
        <taxon>Pseudomonadati</taxon>
        <taxon>Pseudomonadota</taxon>
        <taxon>Gammaproteobacteria</taxon>
        <taxon>Alteromonadales</taxon>
        <taxon>Alteromonadaceae</taxon>
        <taxon>Alishewanella</taxon>
    </lineage>
</organism>
<dbReference type="InterPro" id="IPR012902">
    <property type="entry name" value="N_methyl_site"/>
</dbReference>
<gene>
    <name evidence="12" type="ORF">JAO78_009760</name>
</gene>
<evidence type="ECO:0000256" key="8">
    <source>
        <dbReference type="ARBA" id="ARBA00023136"/>
    </source>
</evidence>
<accession>A0ABS8C4N1</accession>
<dbReference type="NCBIfam" id="TIGR02532">
    <property type="entry name" value="IV_pilin_GFxxxE"/>
    <property type="match status" value="1"/>
</dbReference>
<comment type="similarity">
    <text evidence="9">Belongs to the GSP H family.</text>
</comment>
<keyword evidence="7" id="KW-1133">Transmembrane helix</keyword>
<sequence>MISRGLSLIELLVALLVLVILLSIAAPAMSELMHRQHASSYMQQFSRHLHFARIQASSSQQPVKICPIQGQHCQGQWQHDPIQLLLLDPINNETVLLRELPALKNDHRLSYHRQQLQFRRDGSLDALENGTFYYCPPSRYQWHYRLVLNQAGRNRLKRYEQACPI</sequence>
<keyword evidence="3" id="KW-1003">Cell membrane</keyword>
<dbReference type="Gene3D" id="3.55.40.10">
    <property type="entry name" value="minor pseudopilin epsh domain"/>
    <property type="match status" value="1"/>
</dbReference>
<keyword evidence="6" id="KW-0812">Transmembrane</keyword>
<evidence type="ECO:0000256" key="1">
    <source>
        <dbReference type="ARBA" id="ARBA00004377"/>
    </source>
</evidence>
<dbReference type="Proteomes" id="UP000633814">
    <property type="component" value="Unassembled WGS sequence"/>
</dbReference>
<protein>
    <recommendedName>
        <fullName evidence="2">Type II secretion system protein H</fullName>
    </recommendedName>
    <alternativeName>
        <fullName evidence="10">General secretion pathway protein H</fullName>
    </alternativeName>
</protein>
<keyword evidence="5" id="KW-0997">Cell inner membrane</keyword>
<dbReference type="PROSITE" id="PS00409">
    <property type="entry name" value="PROKAR_NTER_METHYL"/>
    <property type="match status" value="1"/>
</dbReference>
<evidence type="ECO:0000256" key="6">
    <source>
        <dbReference type="ARBA" id="ARBA00022692"/>
    </source>
</evidence>
<dbReference type="EMBL" id="JAEINI020000005">
    <property type="protein sequence ID" value="MCB5227098.1"/>
    <property type="molecule type" value="Genomic_DNA"/>
</dbReference>
<evidence type="ECO:0000256" key="4">
    <source>
        <dbReference type="ARBA" id="ARBA00022481"/>
    </source>
</evidence>
<keyword evidence="8" id="KW-0472">Membrane</keyword>
<comment type="subcellular location">
    <subcellularLocation>
        <location evidence="1">Cell inner membrane</location>
        <topology evidence="1">Single-pass membrane protein</topology>
    </subcellularLocation>
</comment>
<proteinExistence type="inferred from homology"/>
<name>A0ABS8C4N1_9ALTE</name>
<evidence type="ECO:0000256" key="3">
    <source>
        <dbReference type="ARBA" id="ARBA00022475"/>
    </source>
</evidence>
<dbReference type="RefSeq" id="WP_226751158.1">
    <property type="nucleotide sequence ID" value="NZ_JAEINI020000005.1"/>
</dbReference>